<sequence length="910" mass="101156">MMGMNRIVRLVGCSLFICCQSIGLSAQQDTVGINTIVEKTQKLLEAYPIEKVHLHFDKPYYSVGDTLWFKTYLTSNMYNYDLSKVVYVEVMNGKDSLMQSMRIPLTANGGEGHLVLDQEWYTQGNYRFRAYTKWMVNFDAAYFFNKIVPVGDVLNNNLHYTISFNDASKGKGARAAAVIQFKDREGKPLGNRKVTWAAVAGWDPIDDGKAQTDAVGNVVININGKDRELFKKGNLHVSVESGGSASPMVGSFPLRSALWDADVQFFPEGGEFIAGLSKKVAFKAIGSDGHGLSVTGNVVDKDGVEVATIADTHKGMGYFTIVPQAGNTYTANLTFKNGESRSYPLPTVADQGISVTVLKSDTAQLQLAIVANDVYYNSNKDQAFYLIAQANGILCYAAQATLRNESILVNLPKARFPTGIAQLTLFNSTGKPLSERLVFVENIKPLDIAISTDKKEYTAKQLVQLGLKVENNGTPTTGNYSISVVDETKVPYEESKETSILSNLLLTSDLKGYVEEPNYYFIQPDEQKRAALDALLLTQGYRRFSYTDILADNYPQVHFFPEQGIELSGVLRLNNGKPVVNGGLLLSIPDRSFRKDTYTDENGRFVFTDLLFTDSARVTINARGNDNYRNMVINVDPMRFPEIDTTAYRADDVLNIDERLAGYLDNSRNEYRTSILLEEVEVTASTRPSFSHKDYSSISGLGMADHQINADRLKGCNNLIMCLQTALTGITYDAQSQLFFITRDYNAGGRIPVQFFVNGMAMDVPALNGIMPSEVEGIEIFLRDELGTVSRMYQNNGVVSIYTKKVEKAPRMSLSQIESLLPKSNIVDLTPLGYIEARKFYAPKYDTPERRAVNDIRTTIYWNPDVKTGEDGLAQLDFYNADGVGSYRVVVEGVDEQGNIGRSVYRYTVK</sequence>
<keyword evidence="1" id="KW-0675">Receptor</keyword>
<evidence type="ECO:0000313" key="1">
    <source>
        <dbReference type="EMBL" id="GGG95408.1"/>
    </source>
</evidence>
<name>A0A917MDI3_9SPHI</name>
<reference evidence="1" key="1">
    <citation type="journal article" date="2014" name="Int. J. Syst. Evol. Microbiol.">
        <title>Complete genome sequence of Corynebacterium casei LMG S-19264T (=DSM 44701T), isolated from a smear-ripened cheese.</title>
        <authorList>
            <consortium name="US DOE Joint Genome Institute (JGI-PGF)"/>
            <person name="Walter F."/>
            <person name="Albersmeier A."/>
            <person name="Kalinowski J."/>
            <person name="Ruckert C."/>
        </authorList>
    </citation>
    <scope>NUCLEOTIDE SEQUENCE</scope>
    <source>
        <strain evidence="1">CGMCC 1.12195</strain>
    </source>
</reference>
<comment type="caution">
    <text evidence="1">The sequence shown here is derived from an EMBL/GenBank/DDBJ whole genome shotgun (WGS) entry which is preliminary data.</text>
</comment>
<gene>
    <name evidence="1" type="ORF">GCM10007415_33270</name>
</gene>
<accession>A0A917MDI3</accession>
<proteinExistence type="predicted"/>
<organism evidence="1 2">
    <name type="scientific">Parapedobacter pyrenivorans</name>
    <dbReference type="NCBI Taxonomy" id="1305674"/>
    <lineage>
        <taxon>Bacteria</taxon>
        <taxon>Pseudomonadati</taxon>
        <taxon>Bacteroidota</taxon>
        <taxon>Sphingobacteriia</taxon>
        <taxon>Sphingobacteriales</taxon>
        <taxon>Sphingobacteriaceae</taxon>
        <taxon>Parapedobacter</taxon>
    </lineage>
</organism>
<protein>
    <submittedName>
        <fullName evidence="1">TonB-dependent receptor</fullName>
    </submittedName>
</protein>
<evidence type="ECO:0000313" key="2">
    <source>
        <dbReference type="Proteomes" id="UP000660862"/>
    </source>
</evidence>
<keyword evidence="2" id="KW-1185">Reference proteome</keyword>
<dbReference type="AlphaFoldDB" id="A0A917MDI3"/>
<dbReference type="EMBL" id="BMER01000003">
    <property type="protein sequence ID" value="GGG95408.1"/>
    <property type="molecule type" value="Genomic_DNA"/>
</dbReference>
<dbReference type="Proteomes" id="UP000660862">
    <property type="component" value="Unassembled WGS sequence"/>
</dbReference>
<reference evidence="1" key="2">
    <citation type="submission" date="2020-09" db="EMBL/GenBank/DDBJ databases">
        <authorList>
            <person name="Sun Q."/>
            <person name="Zhou Y."/>
        </authorList>
    </citation>
    <scope>NUCLEOTIDE SEQUENCE</scope>
    <source>
        <strain evidence="1">CGMCC 1.12195</strain>
    </source>
</reference>